<evidence type="ECO:0000313" key="3">
    <source>
        <dbReference type="EMBL" id="TPE58599.1"/>
    </source>
</evidence>
<dbReference type="AlphaFoldDB" id="A0A501XDR7"/>
<name>A0A501XDR7_9SPHN</name>
<dbReference type="RefSeq" id="WP_140929451.1">
    <property type="nucleotide sequence ID" value="NZ_VFSU01000034.1"/>
</dbReference>
<protein>
    <submittedName>
        <fullName evidence="3">DUF2125 domain-containing protein</fullName>
    </submittedName>
</protein>
<comment type="caution">
    <text evidence="3">The sequence shown here is derived from an EMBL/GenBank/DDBJ whole genome shotgun (WGS) entry which is preliminary data.</text>
</comment>
<evidence type="ECO:0000313" key="4">
    <source>
        <dbReference type="Proteomes" id="UP000319897"/>
    </source>
</evidence>
<keyword evidence="2" id="KW-0472">Membrane</keyword>
<keyword evidence="2" id="KW-0812">Transmembrane</keyword>
<dbReference type="Proteomes" id="UP000319897">
    <property type="component" value="Unassembled WGS sequence"/>
</dbReference>
<dbReference type="EMBL" id="VFSU01000034">
    <property type="protein sequence ID" value="TPE58599.1"/>
    <property type="molecule type" value="Genomic_DNA"/>
</dbReference>
<organism evidence="3 4">
    <name type="scientific">Sandaracinobacter neustonicus</name>
    <dbReference type="NCBI Taxonomy" id="1715348"/>
    <lineage>
        <taxon>Bacteria</taxon>
        <taxon>Pseudomonadati</taxon>
        <taxon>Pseudomonadota</taxon>
        <taxon>Alphaproteobacteria</taxon>
        <taxon>Sphingomonadales</taxon>
        <taxon>Sphingosinicellaceae</taxon>
        <taxon>Sandaracinobacter</taxon>
    </lineage>
</organism>
<gene>
    <name evidence="3" type="ORF">FJQ54_16215</name>
</gene>
<evidence type="ECO:0000256" key="1">
    <source>
        <dbReference type="SAM" id="MobiDB-lite"/>
    </source>
</evidence>
<dbReference type="OrthoDB" id="7593495at2"/>
<keyword evidence="2" id="KW-1133">Transmembrane helix</keyword>
<evidence type="ECO:0000256" key="2">
    <source>
        <dbReference type="SAM" id="Phobius"/>
    </source>
</evidence>
<sequence>MKRRVPLWATLIPLLLGIAIWAYLWRGYEARLESDLSKLLPAGTKIEGGGFPYRLQARMQPAELIFEDTALSASAKAAEAIVNRVPWQNDRQVISLRDTNATLLLKPLNGARIWVVAPGAQASLRLEGKRIGRLSIVWDKPELASGLFASPVRAKALEGHFRETPAPEAVAVAPSSASPVFPTQAQLVLNGTEVRFGDGAPLALSFESDFTARAALASYAGWADDGTMEIRAAALSDSTGEVARLTATLVPDGDGYLAIAGTIDTICPASIRAAIAGEPAPIEQRARKPERIAISGRLPGEVTATPRDASKPLPPVRGQEPPCPRLR</sequence>
<accession>A0A501XDR7</accession>
<keyword evidence="4" id="KW-1185">Reference proteome</keyword>
<reference evidence="3 4" key="1">
    <citation type="submission" date="2019-06" db="EMBL/GenBank/DDBJ databases">
        <authorList>
            <person name="Lee I."/>
            <person name="Jang G.I."/>
            <person name="Hwang C.Y."/>
        </authorList>
    </citation>
    <scope>NUCLEOTIDE SEQUENCE [LARGE SCALE GENOMIC DNA]</scope>
    <source>
        <strain evidence="3 4">PAMC 28131</strain>
    </source>
</reference>
<feature type="transmembrane region" description="Helical" evidence="2">
    <location>
        <begin position="7"/>
        <end position="25"/>
    </location>
</feature>
<proteinExistence type="predicted"/>
<feature type="region of interest" description="Disordered" evidence="1">
    <location>
        <begin position="282"/>
        <end position="327"/>
    </location>
</feature>